<protein>
    <recommendedName>
        <fullName evidence="3">cyclic pyranopterin monophosphate synthase</fullName>
        <ecNumber evidence="3">4.6.1.17</ecNumber>
    </recommendedName>
</protein>
<gene>
    <name evidence="8" type="ORF">Rhopal_000604-T1</name>
</gene>
<evidence type="ECO:0000256" key="1">
    <source>
        <dbReference type="ARBA" id="ARBA00001637"/>
    </source>
</evidence>
<comment type="pathway">
    <text evidence="2">Cofactor biosynthesis; molybdopterin biosynthesis.</text>
</comment>
<feature type="region of interest" description="Disordered" evidence="6">
    <location>
        <begin position="205"/>
        <end position="225"/>
    </location>
</feature>
<evidence type="ECO:0000256" key="4">
    <source>
        <dbReference type="ARBA" id="ARBA00023150"/>
    </source>
</evidence>
<comment type="caution">
    <text evidence="8">The sequence shown here is derived from an EMBL/GenBank/DDBJ whole genome shotgun (WGS) entry which is preliminary data.</text>
</comment>
<dbReference type="Pfam" id="PF01967">
    <property type="entry name" value="MoaC"/>
    <property type="match status" value="1"/>
</dbReference>
<dbReference type="GO" id="GO:0006777">
    <property type="term" value="P:Mo-molybdopterin cofactor biosynthetic process"/>
    <property type="evidence" value="ECO:0007669"/>
    <property type="project" value="UniProtKB-KW"/>
</dbReference>
<reference evidence="8 9" key="1">
    <citation type="submission" date="2021-12" db="EMBL/GenBank/DDBJ databases">
        <title>High titer production of polyol ester of fatty acids by Rhodotorula paludigena BS15 towards product separation-free biomass refinery.</title>
        <authorList>
            <person name="Mano J."/>
            <person name="Ono H."/>
            <person name="Tanaka T."/>
            <person name="Naito K."/>
            <person name="Sushida H."/>
            <person name="Ike M."/>
            <person name="Tokuyasu K."/>
            <person name="Kitaoka M."/>
        </authorList>
    </citation>
    <scope>NUCLEOTIDE SEQUENCE [LARGE SCALE GENOMIC DNA]</scope>
    <source>
        <strain evidence="8 9">BS15</strain>
    </source>
</reference>
<dbReference type="EMBL" id="BQKY01000001">
    <property type="protein sequence ID" value="GJN87649.1"/>
    <property type="molecule type" value="Genomic_DNA"/>
</dbReference>
<name>A0AAV5GE86_9BASI</name>
<evidence type="ECO:0000259" key="7">
    <source>
        <dbReference type="Pfam" id="PF01967"/>
    </source>
</evidence>
<dbReference type="Proteomes" id="UP001342314">
    <property type="component" value="Unassembled WGS sequence"/>
</dbReference>
<comment type="catalytic activity">
    <reaction evidence="1">
        <text>(8S)-3',8-cyclo-7,8-dihydroguanosine 5'-triphosphate = cyclic pyranopterin phosphate + diphosphate</text>
        <dbReference type="Rhea" id="RHEA:49580"/>
        <dbReference type="ChEBI" id="CHEBI:33019"/>
        <dbReference type="ChEBI" id="CHEBI:59648"/>
        <dbReference type="ChEBI" id="CHEBI:131766"/>
        <dbReference type="EC" id="4.6.1.17"/>
    </reaction>
</comment>
<keyword evidence="4" id="KW-0501">Molybdenum cofactor biosynthesis</keyword>
<dbReference type="AlphaFoldDB" id="A0AAV5GE86"/>
<dbReference type="InterPro" id="IPR050105">
    <property type="entry name" value="MoCo_biosynth_MoaA/MoaC"/>
</dbReference>
<dbReference type="GO" id="GO:0061799">
    <property type="term" value="F:cyclic pyranopterin monophosphate synthase activity"/>
    <property type="evidence" value="ECO:0007669"/>
    <property type="project" value="UniProtKB-EC"/>
</dbReference>
<dbReference type="Gene3D" id="3.30.70.640">
    <property type="entry name" value="Molybdopterin cofactor biosynthesis C (MoaC) domain"/>
    <property type="match status" value="1"/>
</dbReference>
<dbReference type="InterPro" id="IPR002820">
    <property type="entry name" value="Mopterin_CF_biosynth-C_dom"/>
</dbReference>
<evidence type="ECO:0000256" key="3">
    <source>
        <dbReference type="ARBA" id="ARBA00012575"/>
    </source>
</evidence>
<evidence type="ECO:0000256" key="6">
    <source>
        <dbReference type="SAM" id="MobiDB-lite"/>
    </source>
</evidence>
<keyword evidence="5" id="KW-0456">Lyase</keyword>
<dbReference type="InterPro" id="IPR036522">
    <property type="entry name" value="MoaC_sf"/>
</dbReference>
<sequence>MPTPFARAFSTSRPSAFSSSARAHNRVSDDDAGKPPAHLTHIDPSTGKASMVSVSSKSPTVRTAVAQGEIYLGARAFSLIDLGNSSDEGGGGDGGGGAGRATLATKKGDVLSIAELAGLMGAKHTALLIPLCHPLSLSHVRVSLRPLRGRDALRIECEAQCVGPTGVEMEALTGVSVAALTVWDMCKAVAGQEMRIENVRVVSKSGGRSGDWIREEGEAGRSSGE</sequence>
<evidence type="ECO:0000313" key="9">
    <source>
        <dbReference type="Proteomes" id="UP001342314"/>
    </source>
</evidence>
<dbReference type="SUPFAM" id="SSF55040">
    <property type="entry name" value="Molybdenum cofactor biosynthesis protein C, MoaC"/>
    <property type="match status" value="1"/>
</dbReference>
<organism evidence="8 9">
    <name type="scientific">Rhodotorula paludigena</name>
    <dbReference type="NCBI Taxonomy" id="86838"/>
    <lineage>
        <taxon>Eukaryota</taxon>
        <taxon>Fungi</taxon>
        <taxon>Dikarya</taxon>
        <taxon>Basidiomycota</taxon>
        <taxon>Pucciniomycotina</taxon>
        <taxon>Microbotryomycetes</taxon>
        <taxon>Sporidiobolales</taxon>
        <taxon>Sporidiobolaceae</taxon>
        <taxon>Rhodotorula</taxon>
    </lineage>
</organism>
<evidence type="ECO:0000256" key="5">
    <source>
        <dbReference type="ARBA" id="ARBA00023239"/>
    </source>
</evidence>
<feature type="compositionally biased region" description="Basic and acidic residues" evidence="6">
    <location>
        <begin position="211"/>
        <end position="225"/>
    </location>
</feature>
<evidence type="ECO:0000313" key="8">
    <source>
        <dbReference type="EMBL" id="GJN87649.1"/>
    </source>
</evidence>
<feature type="domain" description="Molybdopterin cofactor biosynthesis C (MoaC)" evidence="7">
    <location>
        <begin position="51"/>
        <end position="207"/>
    </location>
</feature>
<proteinExistence type="predicted"/>
<dbReference type="CDD" id="cd01420">
    <property type="entry name" value="MoaC_PE"/>
    <property type="match status" value="1"/>
</dbReference>
<feature type="region of interest" description="Disordered" evidence="6">
    <location>
        <begin position="1"/>
        <end position="52"/>
    </location>
</feature>
<keyword evidence="9" id="KW-1185">Reference proteome</keyword>
<feature type="compositionally biased region" description="Low complexity" evidence="6">
    <location>
        <begin position="1"/>
        <end position="22"/>
    </location>
</feature>
<accession>A0AAV5GE86</accession>
<dbReference type="GO" id="GO:0061798">
    <property type="term" value="F:GTP 3',8'-cyclase activity"/>
    <property type="evidence" value="ECO:0007669"/>
    <property type="project" value="TreeGrafter"/>
</dbReference>
<dbReference type="InterPro" id="IPR047594">
    <property type="entry name" value="MoaC_bact/euk"/>
</dbReference>
<dbReference type="PANTHER" id="PTHR22960">
    <property type="entry name" value="MOLYBDOPTERIN COFACTOR SYNTHESIS PROTEIN A"/>
    <property type="match status" value="1"/>
</dbReference>
<evidence type="ECO:0000256" key="2">
    <source>
        <dbReference type="ARBA" id="ARBA00005046"/>
    </source>
</evidence>
<dbReference type="PANTHER" id="PTHR22960:SF0">
    <property type="entry name" value="MOLYBDENUM COFACTOR BIOSYNTHESIS PROTEIN 1"/>
    <property type="match status" value="1"/>
</dbReference>
<dbReference type="EC" id="4.6.1.17" evidence="3"/>